<accession>F1TA36</accession>
<dbReference type="AlphaFoldDB" id="F1TA36"/>
<dbReference type="Pfam" id="PF02441">
    <property type="entry name" value="Flavoprotein"/>
    <property type="match status" value="1"/>
</dbReference>
<dbReference type="STRING" id="588581.Cpap_3202"/>
<evidence type="ECO:0000259" key="1">
    <source>
        <dbReference type="Pfam" id="PF02441"/>
    </source>
</evidence>
<dbReference type="GO" id="GO:0003824">
    <property type="term" value="F:catalytic activity"/>
    <property type="evidence" value="ECO:0007669"/>
    <property type="project" value="InterPro"/>
</dbReference>
<dbReference type="eggNOG" id="COG0452">
    <property type="taxonomic scope" value="Bacteria"/>
</dbReference>
<keyword evidence="3" id="KW-1185">Reference proteome</keyword>
<dbReference type="PIRSF" id="PIRSF001390">
    <property type="entry name" value="Dipicolinate_synth_subunit_B"/>
    <property type="match status" value="1"/>
</dbReference>
<protein>
    <submittedName>
        <fullName evidence="2">Dipicolinic acid synthetase, B subunit</fullName>
    </submittedName>
</protein>
<organism evidence="2 3">
    <name type="scientific">Ruminiclostridium papyrosolvens DSM 2782</name>
    <dbReference type="NCBI Taxonomy" id="588581"/>
    <lineage>
        <taxon>Bacteria</taxon>
        <taxon>Bacillati</taxon>
        <taxon>Bacillota</taxon>
        <taxon>Clostridia</taxon>
        <taxon>Eubacteriales</taxon>
        <taxon>Oscillospiraceae</taxon>
        <taxon>Ruminiclostridium</taxon>
    </lineage>
</organism>
<dbReference type="InterPro" id="IPR003382">
    <property type="entry name" value="Flavoprotein"/>
</dbReference>
<evidence type="ECO:0000313" key="2">
    <source>
        <dbReference type="EMBL" id="EGD48778.1"/>
    </source>
</evidence>
<reference evidence="2" key="1">
    <citation type="submission" date="2009-07" db="EMBL/GenBank/DDBJ databases">
        <authorList>
            <consortium name="US DOE Joint Genome Institute (JGI-PGF)"/>
            <person name="Lucas S."/>
            <person name="Copeland A."/>
            <person name="Lapidus A."/>
            <person name="Glavina del Rio T."/>
            <person name="Tice H."/>
            <person name="Bruce D."/>
            <person name="Goodwin L."/>
            <person name="Pitluck S."/>
            <person name="Larimer F."/>
            <person name="Land M.L."/>
            <person name="Mouttaki H."/>
            <person name="He Z."/>
            <person name="Zhou J."/>
            <person name="Hemme C.L."/>
        </authorList>
    </citation>
    <scope>NUCLEOTIDE SEQUENCE [LARGE SCALE GENOMIC DNA]</scope>
    <source>
        <strain evidence="2">DSM 2782</strain>
    </source>
</reference>
<dbReference type="NCBIfam" id="TIGR02852">
    <property type="entry name" value="spore_dpaB"/>
    <property type="match status" value="1"/>
</dbReference>
<dbReference type="InterPro" id="IPR014214">
    <property type="entry name" value="Dipicolinic_acid_synth_B"/>
</dbReference>
<gene>
    <name evidence="2" type="ORF">Cpap_3202</name>
</gene>
<dbReference type="Proteomes" id="UP000003860">
    <property type="component" value="Unassembled WGS sequence"/>
</dbReference>
<name>F1TA36_9FIRM</name>
<dbReference type="EMBL" id="ACXX02000003">
    <property type="protein sequence ID" value="EGD48778.1"/>
    <property type="molecule type" value="Genomic_DNA"/>
</dbReference>
<dbReference type="InterPro" id="IPR036551">
    <property type="entry name" value="Flavin_trans-like"/>
</dbReference>
<dbReference type="RefSeq" id="WP_004618033.1">
    <property type="nucleotide sequence ID" value="NZ_ACXX02000003.1"/>
</dbReference>
<comment type="caution">
    <text evidence="2">The sequence shown here is derived from an EMBL/GenBank/DDBJ whole genome shotgun (WGS) entry which is preliminary data.</text>
</comment>
<dbReference type="Gene3D" id="3.40.50.1950">
    <property type="entry name" value="Flavin prenyltransferase-like"/>
    <property type="match status" value="1"/>
</dbReference>
<proteinExistence type="predicted"/>
<dbReference type="SUPFAM" id="SSF52507">
    <property type="entry name" value="Homo-oligomeric flavin-containing Cys decarboxylases, HFCD"/>
    <property type="match status" value="1"/>
</dbReference>
<feature type="domain" description="Flavoprotein" evidence="1">
    <location>
        <begin position="7"/>
        <end position="181"/>
    </location>
</feature>
<sequence length="195" mass="20899">MLLEGIKIGYALTGSFCTFNKTVPQIENLINEGAEVIPIISQAVNDFDTRFGTAEDLKAKLKQITGKTPISTIIEAEPFGPKAILDILVIAPCTGNTIAKIANAITDSSVTMACKAHLRNARPVVIAVSTNDGLSANAKNIGVLLNTKNVYMVPFGQDDPIKKCTSLVADFDKIVPTVVEALKNNQIQPILIHKN</sequence>
<evidence type="ECO:0000313" key="3">
    <source>
        <dbReference type="Proteomes" id="UP000003860"/>
    </source>
</evidence>
<reference evidence="2" key="2">
    <citation type="submission" date="2011-01" db="EMBL/GenBank/DDBJ databases">
        <title>The Non-contiguous Finished genome of Clostridium papyrosolvens.</title>
        <authorList>
            <person name="Lucas S."/>
            <person name="Copeland A."/>
            <person name="Lapidus A."/>
            <person name="Cheng J.-F."/>
            <person name="Goodwin L."/>
            <person name="Pitluck S."/>
            <person name="Misra M."/>
            <person name="Chertkov O."/>
            <person name="Detter J.C."/>
            <person name="Han C."/>
            <person name="Tapia R."/>
            <person name="Land M."/>
            <person name="Hauser L."/>
            <person name="Kyrpides N."/>
            <person name="Ivanova N."/>
            <person name="Pagani I."/>
            <person name="Mouttaki H."/>
            <person name="He Z."/>
            <person name="Zhou J."/>
            <person name="Hemme C.L."/>
            <person name="Woyke T."/>
        </authorList>
    </citation>
    <scope>NUCLEOTIDE SEQUENCE [LARGE SCALE GENOMIC DNA]</scope>
    <source>
        <strain evidence="2">DSM 2782</strain>
    </source>
</reference>
<dbReference type="NCBIfam" id="NF006161">
    <property type="entry name" value="PRK08305.1"/>
    <property type="match status" value="1"/>
</dbReference>
<dbReference type="OrthoDB" id="9792688at2"/>